<dbReference type="InterPro" id="IPR036890">
    <property type="entry name" value="HATPase_C_sf"/>
</dbReference>
<name>A0A8H3EXW9_9LECA</name>
<dbReference type="InterPro" id="IPR042121">
    <property type="entry name" value="MutL_C_regsub"/>
</dbReference>
<dbReference type="GO" id="GO:0005524">
    <property type="term" value="F:ATP binding"/>
    <property type="evidence" value="ECO:0007669"/>
    <property type="project" value="InterPro"/>
</dbReference>
<dbReference type="GO" id="GO:0140664">
    <property type="term" value="F:ATP-dependent DNA damage sensor activity"/>
    <property type="evidence" value="ECO:0007669"/>
    <property type="project" value="InterPro"/>
</dbReference>
<feature type="compositionally biased region" description="Polar residues" evidence="2">
    <location>
        <begin position="422"/>
        <end position="440"/>
    </location>
</feature>
<evidence type="ECO:0000256" key="1">
    <source>
        <dbReference type="ARBA" id="ARBA00006082"/>
    </source>
</evidence>
<dbReference type="Gene3D" id="3.30.1540.20">
    <property type="entry name" value="MutL, C-terminal domain, dimerisation subdomain"/>
    <property type="match status" value="1"/>
</dbReference>
<dbReference type="Pfam" id="PF13589">
    <property type="entry name" value="HATPase_c_3"/>
    <property type="match status" value="1"/>
</dbReference>
<feature type="region of interest" description="Disordered" evidence="2">
    <location>
        <begin position="553"/>
        <end position="576"/>
    </location>
</feature>
<keyword evidence="5" id="KW-1185">Reference proteome</keyword>
<evidence type="ECO:0000313" key="4">
    <source>
        <dbReference type="EMBL" id="CAF9914532.1"/>
    </source>
</evidence>
<evidence type="ECO:0000259" key="3">
    <source>
        <dbReference type="SMART" id="SM00853"/>
    </source>
</evidence>
<comment type="caution">
    <text evidence="4">The sequence shown here is derived from an EMBL/GenBank/DDBJ whole genome shotgun (WGS) entry which is preliminary data.</text>
</comment>
<accession>A0A8H3EXW9</accession>
<dbReference type="InterPro" id="IPR038973">
    <property type="entry name" value="MutL/Mlh/Pms-like"/>
</dbReference>
<dbReference type="SMART" id="SM00853">
    <property type="entry name" value="MutL_C"/>
    <property type="match status" value="1"/>
</dbReference>
<proteinExistence type="inferred from homology"/>
<dbReference type="GO" id="GO:0016887">
    <property type="term" value="F:ATP hydrolysis activity"/>
    <property type="evidence" value="ECO:0007669"/>
    <property type="project" value="InterPro"/>
</dbReference>
<reference evidence="4" key="1">
    <citation type="submission" date="2021-03" db="EMBL/GenBank/DDBJ databases">
        <authorList>
            <person name="Tagirdzhanova G."/>
        </authorList>
    </citation>
    <scope>NUCLEOTIDE SEQUENCE</scope>
</reference>
<sequence>MPNTTPSILPLPPEVAAQIKSSTTITSLSLVVLGLLANSLDANARRVDVNVDLRRGAASVEDDGDGIPPKEFGEHGGLGKLYHTSKSSSLSVTHGRNGTFLTSVAALSILSITSHHKTHLPHATLILHHSRPAARLIPAPSHQHLSNREHGTRVSVQDLFGSMPVRVKQRNMGAELGREDEKQLETLKRQIVGVLLAWHIPVSVTLKSAQSRKKLNIRAQEIPTLSPGSGDCSSRKFDIPLICSVLSQASFIEPSDWSTWVKTSARTPWVTITGAISLQPAPSKQTQFVSIGVRPINSEMGSNMLYDEINRLFALSNFGNEEDIFDTEDDFKARKSKDGRFTKAVFTNKQLRGGGKGVDRWPMFYIRIDLQDAKPYLDNDADRLGERTISSLIKVLGAMITTFLEENHFRPRARLNRRKQDVSTSPAGMVRTPSSRLSSTNIQGSEEAHHRYADHAFNAWSRIKTGIMSKASGASPSLSSPGCRINSMKGELSRAEDLTRKTMSVTPGSEASNTAVDDPAITQVDEGTLEWRNPISGDTILINVRTGLVINPRPLERPASAPAKPSPSPSSSYTNTIHGYYSNRRLTHSLSNGSIMPKEGSWSSELFKKWTNPIFDTTEEGIPQVSFDGPTIETSDVLHGRRHCCSDLDIQKAFTQSSASFSAKLSKQGLNSARVVSQVDKKFILICIKESTNTNDRTETELLVLVDQHAADERVRVEGLLADLKASPILLTKPLTFETQDREHSLLSRLAPSFAALGIVYDLTAPATSSKGKIIVKALPAAIAERCRLEPKVLLELIRSESWKCEEEGRSLTTTTYPQGLLDMLNSRACRSAIMFNDELTKEECQTLVQRLANCAFPFQCAHGRPSMVPLVDLGVGAWLDVGKQAFGSHKAEIDTGNEVKGFGAAWRGWKPDE</sequence>
<dbReference type="InterPro" id="IPR037198">
    <property type="entry name" value="MutL_C_sf"/>
</dbReference>
<dbReference type="Proteomes" id="UP000664534">
    <property type="component" value="Unassembled WGS sequence"/>
</dbReference>
<dbReference type="InterPro" id="IPR042120">
    <property type="entry name" value="MutL_C_dimsub"/>
</dbReference>
<dbReference type="PANTHER" id="PTHR10073:SF47">
    <property type="entry name" value="DNA MISMATCH REPAIR PROTEIN MLH3"/>
    <property type="match status" value="1"/>
</dbReference>
<organism evidence="4 5">
    <name type="scientific">Imshaugia aleurites</name>
    <dbReference type="NCBI Taxonomy" id="172621"/>
    <lineage>
        <taxon>Eukaryota</taxon>
        <taxon>Fungi</taxon>
        <taxon>Dikarya</taxon>
        <taxon>Ascomycota</taxon>
        <taxon>Pezizomycotina</taxon>
        <taxon>Lecanoromycetes</taxon>
        <taxon>OSLEUM clade</taxon>
        <taxon>Lecanoromycetidae</taxon>
        <taxon>Lecanorales</taxon>
        <taxon>Lecanorineae</taxon>
        <taxon>Parmeliaceae</taxon>
        <taxon>Imshaugia</taxon>
    </lineage>
</organism>
<dbReference type="GO" id="GO:0032300">
    <property type="term" value="C:mismatch repair complex"/>
    <property type="evidence" value="ECO:0007669"/>
    <property type="project" value="InterPro"/>
</dbReference>
<dbReference type="AlphaFoldDB" id="A0A8H3EXW9"/>
<feature type="domain" description="MutL C-terminal dimerisation" evidence="3">
    <location>
        <begin position="675"/>
        <end position="840"/>
    </location>
</feature>
<dbReference type="Gene3D" id="3.30.1370.100">
    <property type="entry name" value="MutL, C-terminal domain, regulatory subdomain"/>
    <property type="match status" value="1"/>
</dbReference>
<feature type="region of interest" description="Disordered" evidence="2">
    <location>
        <begin position="416"/>
        <end position="440"/>
    </location>
</feature>
<dbReference type="EMBL" id="CAJPDT010000013">
    <property type="protein sequence ID" value="CAF9914532.1"/>
    <property type="molecule type" value="Genomic_DNA"/>
</dbReference>
<dbReference type="GO" id="GO:0006298">
    <property type="term" value="P:mismatch repair"/>
    <property type="evidence" value="ECO:0007669"/>
    <property type="project" value="InterPro"/>
</dbReference>
<protein>
    <submittedName>
        <fullName evidence="4">DNA mismatch repair protein</fullName>
    </submittedName>
</protein>
<dbReference type="PANTHER" id="PTHR10073">
    <property type="entry name" value="DNA MISMATCH REPAIR PROTEIN MLH, PMS, MUTL"/>
    <property type="match status" value="1"/>
</dbReference>
<dbReference type="Gene3D" id="3.30.565.10">
    <property type="entry name" value="Histidine kinase-like ATPase, C-terminal domain"/>
    <property type="match status" value="1"/>
</dbReference>
<evidence type="ECO:0000256" key="2">
    <source>
        <dbReference type="SAM" id="MobiDB-lite"/>
    </source>
</evidence>
<evidence type="ECO:0000313" key="5">
    <source>
        <dbReference type="Proteomes" id="UP000664534"/>
    </source>
</evidence>
<dbReference type="SUPFAM" id="SSF55874">
    <property type="entry name" value="ATPase domain of HSP90 chaperone/DNA topoisomerase II/histidine kinase"/>
    <property type="match status" value="1"/>
</dbReference>
<dbReference type="InterPro" id="IPR014790">
    <property type="entry name" value="MutL_C"/>
</dbReference>
<dbReference type="OrthoDB" id="429932at2759"/>
<dbReference type="Pfam" id="PF08676">
    <property type="entry name" value="MutL_C"/>
    <property type="match status" value="1"/>
</dbReference>
<comment type="similarity">
    <text evidence="1">Belongs to the DNA mismatch repair MutL/HexB family.</text>
</comment>
<gene>
    <name evidence="4" type="primary">MLH3</name>
    <name evidence="4" type="ORF">IMSHALPRED_001934</name>
</gene>
<dbReference type="SUPFAM" id="SSF118116">
    <property type="entry name" value="DNA mismatch repair protein MutL"/>
    <property type="match status" value="1"/>
</dbReference>